<gene>
    <name evidence="4" type="primary">rps6e</name>
    <name evidence="5" type="ordered locus">CENSYa_1934</name>
</gene>
<dbReference type="Pfam" id="PF01092">
    <property type="entry name" value="Ribosomal_S6e"/>
    <property type="match status" value="1"/>
</dbReference>
<dbReference type="GO" id="GO:0006412">
    <property type="term" value="P:translation"/>
    <property type="evidence" value="ECO:0007669"/>
    <property type="project" value="UniProtKB-UniRule"/>
</dbReference>
<dbReference type="KEGG" id="csy:CENSYa_1934"/>
<evidence type="ECO:0000256" key="2">
    <source>
        <dbReference type="ARBA" id="ARBA00022980"/>
    </source>
</evidence>
<dbReference type="InterPro" id="IPR018282">
    <property type="entry name" value="Ribosomal_eS6_CS"/>
</dbReference>
<dbReference type="GO" id="GO:0003735">
    <property type="term" value="F:structural constituent of ribosome"/>
    <property type="evidence" value="ECO:0007669"/>
    <property type="project" value="InterPro"/>
</dbReference>
<keyword evidence="6" id="KW-1185">Reference proteome</keyword>
<dbReference type="EMBL" id="DP000238">
    <property type="protein sequence ID" value="ABK78542.1"/>
    <property type="molecule type" value="Genomic_DNA"/>
</dbReference>
<evidence type="ECO:0000313" key="5">
    <source>
        <dbReference type="EMBL" id="ABK78542.1"/>
    </source>
</evidence>
<dbReference type="GO" id="GO:0005840">
    <property type="term" value="C:ribosome"/>
    <property type="evidence" value="ECO:0007669"/>
    <property type="project" value="UniProtKB-KW"/>
</dbReference>
<accession>A0RYX5</accession>
<dbReference type="PATRIC" id="fig|414004.10.peg.1767"/>
<evidence type="ECO:0000313" key="6">
    <source>
        <dbReference type="Proteomes" id="UP000000758"/>
    </source>
</evidence>
<sequence length="133" mass="14296">MGPRAYLVNFKLTVSDSKGRSVTRELKEGDASPLLGLGIGSEADATALGLEGKIRITGGSDKSGVPMRPDVHGPARKYVLLSRGVGLRDAERGGRTRKLVRGNQISEEIYQVNCSFDGEIPAEPKKEEAETKE</sequence>
<dbReference type="PROSITE" id="PS00578">
    <property type="entry name" value="RIBOSOMAL_S6E"/>
    <property type="match status" value="1"/>
</dbReference>
<dbReference type="HOGENOM" id="CLU_109671_1_0_2"/>
<dbReference type="InterPro" id="IPR020924">
    <property type="entry name" value="Ribosomal_eS6_arc"/>
</dbReference>
<dbReference type="STRING" id="414004.CENSYa_1934"/>
<evidence type="ECO:0000256" key="1">
    <source>
        <dbReference type="ARBA" id="ARBA00009312"/>
    </source>
</evidence>
<protein>
    <recommendedName>
        <fullName evidence="4">Small ribosomal subunit protein eS6</fullName>
    </recommendedName>
</protein>
<name>A0RYX5_CENSY</name>
<proteinExistence type="inferred from homology"/>
<comment type="similarity">
    <text evidence="1 4">Belongs to the eukaryotic ribosomal protein eS6 family.</text>
</comment>
<evidence type="ECO:0000256" key="4">
    <source>
        <dbReference type="HAMAP-Rule" id="MF_00512"/>
    </source>
</evidence>
<evidence type="ECO:0000256" key="3">
    <source>
        <dbReference type="ARBA" id="ARBA00023274"/>
    </source>
</evidence>
<reference evidence="5 6" key="1">
    <citation type="journal article" date="2006" name="Proc. Natl. Acad. Sci. U.S.A.">
        <title>Genomic analysis of the uncultivated marine crenarchaeote Cenarchaeum symbiosum.</title>
        <authorList>
            <person name="Hallam S.J."/>
            <person name="Konstantinidis K.T."/>
            <person name="Putnam N."/>
            <person name="Schleper C."/>
            <person name="Watanabe Y."/>
            <person name="Sugahara J."/>
            <person name="Preston C."/>
            <person name="de la Torre J."/>
            <person name="Richardson P.M."/>
            <person name="DeLong E.F."/>
        </authorList>
    </citation>
    <scope>NUCLEOTIDE SEQUENCE [LARGE SCALE GENOMIC DNA]</scope>
    <source>
        <strain evidence="6">A</strain>
    </source>
</reference>
<dbReference type="InterPro" id="IPR001377">
    <property type="entry name" value="Ribosomal_eS6"/>
</dbReference>
<keyword evidence="2 4" id="KW-0689">Ribosomal protein</keyword>
<dbReference type="SMART" id="SM01405">
    <property type="entry name" value="Ribosomal_S6e"/>
    <property type="match status" value="1"/>
</dbReference>
<dbReference type="Proteomes" id="UP000000758">
    <property type="component" value="Chromosome"/>
</dbReference>
<organism evidence="5 6">
    <name type="scientific">Cenarchaeum symbiosum (strain A)</name>
    <dbReference type="NCBI Taxonomy" id="414004"/>
    <lineage>
        <taxon>Archaea</taxon>
        <taxon>Nitrososphaerota</taxon>
        <taxon>Candidatus Cenarchaeales</taxon>
        <taxon>Candidatus Cenarchaeaceae</taxon>
        <taxon>Candidatus Cenarchaeum</taxon>
    </lineage>
</organism>
<dbReference type="GO" id="GO:1990904">
    <property type="term" value="C:ribonucleoprotein complex"/>
    <property type="evidence" value="ECO:0007669"/>
    <property type="project" value="UniProtKB-KW"/>
</dbReference>
<dbReference type="AlphaFoldDB" id="A0RYX5"/>
<dbReference type="HAMAP" id="MF_00512">
    <property type="entry name" value="Ribosomal_eS6"/>
    <property type="match status" value="1"/>
</dbReference>
<dbReference type="EnsemblBacteria" id="ABK78542">
    <property type="protein sequence ID" value="ABK78542"/>
    <property type="gene ID" value="CENSYa_1934"/>
</dbReference>
<keyword evidence="3 4" id="KW-0687">Ribonucleoprotein</keyword>
<dbReference type="PANTHER" id="PTHR11502">
    <property type="entry name" value="40S RIBOSOMAL PROTEIN S6"/>
    <property type="match status" value="1"/>
</dbReference>